<dbReference type="RefSeq" id="WP_238207737.1">
    <property type="nucleotide sequence ID" value="NZ_JBHTND010000013.1"/>
</dbReference>
<reference evidence="2" key="1">
    <citation type="journal article" date="2019" name="Int. J. Syst. Evol. Microbiol.">
        <title>The Global Catalogue of Microorganisms (GCM) 10K type strain sequencing project: providing services to taxonomists for standard genome sequencing and annotation.</title>
        <authorList>
            <consortium name="The Broad Institute Genomics Platform"/>
            <consortium name="The Broad Institute Genome Sequencing Center for Infectious Disease"/>
            <person name="Wu L."/>
            <person name="Ma J."/>
        </authorList>
    </citation>
    <scope>NUCLEOTIDE SEQUENCE [LARGE SCALE GENOMIC DNA]</scope>
    <source>
        <strain evidence="2">CCUG 56108</strain>
    </source>
</reference>
<proteinExistence type="predicted"/>
<accession>A0ABW3WZE2</accession>
<keyword evidence="2" id="KW-1185">Reference proteome</keyword>
<sequence>MSTIDLRRRMDRIESASQVGAPTRIMADSPITDGEADADLANWGILVAPGRATVLNGVLYLADEGEMSEAEWAAQHVTAH</sequence>
<evidence type="ECO:0000313" key="1">
    <source>
        <dbReference type="EMBL" id="MFD1302111.1"/>
    </source>
</evidence>
<dbReference type="Proteomes" id="UP001597176">
    <property type="component" value="Unassembled WGS sequence"/>
</dbReference>
<comment type="caution">
    <text evidence="1">The sequence shown here is derived from an EMBL/GenBank/DDBJ whole genome shotgun (WGS) entry which is preliminary data.</text>
</comment>
<organism evidence="1 2">
    <name type="scientific">Methylobacterium marchantiae</name>
    <dbReference type="NCBI Taxonomy" id="600331"/>
    <lineage>
        <taxon>Bacteria</taxon>
        <taxon>Pseudomonadati</taxon>
        <taxon>Pseudomonadota</taxon>
        <taxon>Alphaproteobacteria</taxon>
        <taxon>Hyphomicrobiales</taxon>
        <taxon>Methylobacteriaceae</taxon>
        <taxon>Methylobacterium</taxon>
    </lineage>
</organism>
<protein>
    <submittedName>
        <fullName evidence="1">Uncharacterized protein</fullName>
    </submittedName>
</protein>
<evidence type="ECO:0000313" key="2">
    <source>
        <dbReference type="Proteomes" id="UP001597176"/>
    </source>
</evidence>
<dbReference type="EMBL" id="JBHTND010000013">
    <property type="protein sequence ID" value="MFD1302111.1"/>
    <property type="molecule type" value="Genomic_DNA"/>
</dbReference>
<gene>
    <name evidence="1" type="ORF">ACFQ4G_11040</name>
</gene>
<name>A0ABW3WZE2_9HYPH</name>